<keyword evidence="2" id="KW-1185">Reference proteome</keyword>
<evidence type="ECO:0000313" key="1">
    <source>
        <dbReference type="EMBL" id="MEJ8639303.1"/>
    </source>
</evidence>
<dbReference type="Proteomes" id="UP001377168">
    <property type="component" value="Unassembled WGS sequence"/>
</dbReference>
<sequence length="631" mass="64731">MSGVLWALIALPLGAGSVLLVAGRRADRAAAVIAVTAMLGTAGAAVAVAFTQPSVRAPFLSGLPAELTVDGLSGLLAVTVAAVTLLVLAFSAAEFGPDQARARFFGLMLLFSGSMLVTVTAATLPVLLMGWEVMGATSWALIGYWWRDTARVRAANTAFLTTRTADLGLYLAAGAALAADPTGTLALDDLAKAADPWRSLICAGLIAAAFGKSAQLPFSFWLSRAMAGPSPVSALLHSATMVVAGAYLLLRTNPLLEASGWGTHVVAWTGALTAIALGLVALAQNDLKQLLAASSCAQIGFMVLAAGAGGITGGTLQLIAHAAAKSLLFLIAGAWLTALGTKALPGLRGAARRYRVAGVLFTVGACTLAGLPPLSLWATKDVVLAAALETSPWLYAAGLAAAVVSALYSARAVWFVWQPTRRDDHGLDSEGRGTRQVPGRVLPPLAVLALACALLSPLAFDPARAAVSRVLGGRSEPAPHLWEWMLSGALAVVAASAAWAWASGKAPRPTRAPGLGGSASPGFLGGWLRLEQAAHLLLVRPVFALARTAARFDDRVLDAAVRGAGRGAMDLARWSDQRLESGVGGSVSAVASAGRALGRLARRPQTGLLHQYLAQAVAAFTVLAVVFVLVK</sequence>
<proteinExistence type="predicted"/>
<gene>
    <name evidence="1" type="ORF">WKI67_38775</name>
</gene>
<accession>A0ACC6Q6E1</accession>
<reference evidence="1" key="1">
    <citation type="submission" date="2024-03" db="EMBL/GenBank/DDBJ databases">
        <title>Novel Streptomyces species of biotechnological and ecological value are a feature of Machair soil.</title>
        <authorList>
            <person name="Prole J.R."/>
            <person name="Goodfellow M."/>
            <person name="Allenby N."/>
            <person name="Ward A.C."/>
        </authorList>
    </citation>
    <scope>NUCLEOTIDE SEQUENCE</scope>
    <source>
        <strain evidence="1">MS2.AVA.5</strain>
    </source>
</reference>
<comment type="caution">
    <text evidence="1">The sequence shown here is derived from an EMBL/GenBank/DDBJ whole genome shotgun (WGS) entry which is preliminary data.</text>
</comment>
<protein>
    <submittedName>
        <fullName evidence="1">Proton-conducting transporter membrane subunit</fullName>
    </submittedName>
</protein>
<dbReference type="EMBL" id="JBBKAJ010000022">
    <property type="protein sequence ID" value="MEJ8639303.1"/>
    <property type="molecule type" value="Genomic_DNA"/>
</dbReference>
<name>A0ACC6Q6E1_9ACTN</name>
<evidence type="ECO:0000313" key="2">
    <source>
        <dbReference type="Proteomes" id="UP001377168"/>
    </source>
</evidence>
<organism evidence="1 2">
    <name type="scientific">Streptomyces achmelvichensis</name>
    <dbReference type="NCBI Taxonomy" id="3134111"/>
    <lineage>
        <taxon>Bacteria</taxon>
        <taxon>Bacillati</taxon>
        <taxon>Actinomycetota</taxon>
        <taxon>Actinomycetes</taxon>
        <taxon>Kitasatosporales</taxon>
        <taxon>Streptomycetaceae</taxon>
        <taxon>Streptomyces</taxon>
    </lineage>
</organism>